<dbReference type="Proteomes" id="UP000612746">
    <property type="component" value="Unassembled WGS sequence"/>
</dbReference>
<accession>A0A8H7PPT5</accession>
<dbReference type="Gene3D" id="1.10.1740.240">
    <property type="match status" value="1"/>
</dbReference>
<proteinExistence type="predicted"/>
<evidence type="ECO:0000313" key="2">
    <source>
        <dbReference type="EMBL" id="KAG2177718.1"/>
    </source>
</evidence>
<feature type="signal peptide" evidence="1">
    <location>
        <begin position="1"/>
        <end position="19"/>
    </location>
</feature>
<keyword evidence="3" id="KW-1185">Reference proteome</keyword>
<evidence type="ECO:0000313" key="3">
    <source>
        <dbReference type="Proteomes" id="UP000612746"/>
    </source>
</evidence>
<name>A0A8H7PPT5_9FUNG</name>
<comment type="caution">
    <text evidence="2">The sequence shown here is derived from an EMBL/GenBank/DDBJ whole genome shotgun (WGS) entry which is preliminary data.</text>
</comment>
<dbReference type="Pfam" id="PF00959">
    <property type="entry name" value="Phage_lysozyme"/>
    <property type="match status" value="1"/>
</dbReference>
<dbReference type="EMBL" id="JAEPRA010000012">
    <property type="protein sequence ID" value="KAG2177718.1"/>
    <property type="molecule type" value="Genomic_DNA"/>
</dbReference>
<dbReference type="GO" id="GO:0003796">
    <property type="term" value="F:lysozyme activity"/>
    <property type="evidence" value="ECO:0007669"/>
    <property type="project" value="InterPro"/>
</dbReference>
<dbReference type="GO" id="GO:0009253">
    <property type="term" value="P:peptidoglycan catabolic process"/>
    <property type="evidence" value="ECO:0007669"/>
    <property type="project" value="InterPro"/>
</dbReference>
<sequence length="360" mass="39786">MLLLAIVPSVVSLATSVLAYGRPMVPYHGHYDLVGAPPSEPLPSDLMKEIDELLDKIFNISSEESEPSKTDTTDPWANINIDPYMAITTDDEWCPHGEGNYCGELTGRNKKFAQKDAHVSQQRTLTAYPAYNVDDTGFLVFVTNTSRLVQPAEYDDHCEAESDCPHGDGMYCGRTIGRDLHHLYRCNSGVIKDMGYCPNGCEQTANGVSDYCRYVNASVQGFSINAASLQKLKSHVGFSSNMHQGYDYIWQIGYGHLCEPYEVCQSVPVPVNETFATTLLAEDLKEMSTCVCKLVHGKDLNDNQFGALVNYAYTSSDGCQDLQSKSLSNTTSPSEIFNDDSWGEDLRNLWQLSSQTAAPC</sequence>
<dbReference type="AlphaFoldDB" id="A0A8H7PPT5"/>
<keyword evidence="1" id="KW-0732">Signal</keyword>
<dbReference type="GO" id="GO:0016998">
    <property type="term" value="P:cell wall macromolecule catabolic process"/>
    <property type="evidence" value="ECO:0007669"/>
    <property type="project" value="InterPro"/>
</dbReference>
<evidence type="ECO:0000256" key="1">
    <source>
        <dbReference type="SAM" id="SignalP"/>
    </source>
</evidence>
<protein>
    <submittedName>
        <fullName evidence="2">Uncharacterized protein</fullName>
    </submittedName>
</protein>
<dbReference type="InterPro" id="IPR023346">
    <property type="entry name" value="Lysozyme-like_dom_sf"/>
</dbReference>
<gene>
    <name evidence="2" type="ORF">INT44_008232</name>
</gene>
<dbReference type="SUPFAM" id="SSF53955">
    <property type="entry name" value="Lysozyme-like"/>
    <property type="match status" value="1"/>
</dbReference>
<reference evidence="2" key="1">
    <citation type="submission" date="2020-12" db="EMBL/GenBank/DDBJ databases">
        <title>Metabolic potential, ecology and presence of endohyphal bacteria is reflected in genomic diversity of Mucoromycotina.</title>
        <authorList>
            <person name="Muszewska A."/>
            <person name="Okrasinska A."/>
            <person name="Steczkiewicz K."/>
            <person name="Drgas O."/>
            <person name="Orlowska M."/>
            <person name="Perlinska-Lenart U."/>
            <person name="Aleksandrzak-Piekarczyk T."/>
            <person name="Szatraj K."/>
            <person name="Zielenkiewicz U."/>
            <person name="Pilsyk S."/>
            <person name="Malc E."/>
            <person name="Mieczkowski P."/>
            <person name="Kruszewska J.S."/>
            <person name="Biernat P."/>
            <person name="Pawlowska J."/>
        </authorList>
    </citation>
    <scope>NUCLEOTIDE SEQUENCE</scope>
    <source>
        <strain evidence="2">WA0000051536</strain>
    </source>
</reference>
<feature type="chain" id="PRO_5034840726" evidence="1">
    <location>
        <begin position="20"/>
        <end position="360"/>
    </location>
</feature>
<dbReference type="OrthoDB" id="5358886at2759"/>
<organism evidence="2 3">
    <name type="scientific">Umbelopsis vinacea</name>
    <dbReference type="NCBI Taxonomy" id="44442"/>
    <lineage>
        <taxon>Eukaryota</taxon>
        <taxon>Fungi</taxon>
        <taxon>Fungi incertae sedis</taxon>
        <taxon>Mucoromycota</taxon>
        <taxon>Mucoromycotina</taxon>
        <taxon>Umbelopsidomycetes</taxon>
        <taxon>Umbelopsidales</taxon>
        <taxon>Umbelopsidaceae</taxon>
        <taxon>Umbelopsis</taxon>
    </lineage>
</organism>
<dbReference type="InterPro" id="IPR002196">
    <property type="entry name" value="Glyco_hydro_24"/>
</dbReference>